<sequence length="494" mass="53558">MAPRPHLSPLAAFERDGTLPPYEPSRFSSNPSFDRAFIGAAHDGDIRLVKRAAREVGRGTEGRRLAEKLAAVRDGFGNGLLHAAAFGGSLPVCRYLVEDLRMDVDDVGLMGETPFTTAIATENMELVRYFLDQGADKERLNDDGYTPLHFATARGVEMVDLLLSKGANPDSLSHGGTVLHLAAIHGQDGIMKVLLDNHADYELALSSTGHTALVLATISCSLKCVKLLLEAGADVDGIGKETPLIIAATAASTDILKCLVLAGADANVTDSYGHTPIEIAAHSGHREHVKILFPVTSRIRNVRDWSVDGVISHVKSVPLAKKTMLGSAKSRAHEAFKTGNYLLAAKIYHEAMELDPGNATLLSNRSLCWLRFGNGEKALEDAQACRMMRPGWAKACYREGTALMLLKDYEEACGAFLDGLKLEPGNVEMEDGLRYPTCPFKSRSTSQDSRVVYESVRTFQLKTSTSHYRVTCPYESVGWGDSARLVILGLNSSL</sequence>
<evidence type="ECO:0000313" key="1">
    <source>
        <dbReference type="EnsemblPlants" id="AVESA.00010b.r2.UnG1406620.3.CDS"/>
    </source>
</evidence>
<protein>
    <submittedName>
        <fullName evidence="1">Uncharacterized protein</fullName>
    </submittedName>
</protein>
<name>A0ACD6AQT8_AVESA</name>
<dbReference type="Proteomes" id="UP001732700">
    <property type="component" value="Unassembled WGS sequence"/>
</dbReference>
<dbReference type="EnsemblPlants" id="AVESA.00010b.r2.UnG1406620.3">
    <property type="protein sequence ID" value="AVESA.00010b.r2.UnG1406620.3.CDS"/>
    <property type="gene ID" value="AVESA.00010b.r2.UnG1406620"/>
</dbReference>
<reference evidence="1" key="1">
    <citation type="submission" date="2025-09" db="UniProtKB">
        <authorList>
            <consortium name="EnsemblPlants"/>
        </authorList>
    </citation>
    <scope>IDENTIFICATION</scope>
</reference>
<organism evidence="1 2">
    <name type="scientific">Avena sativa</name>
    <name type="common">Oat</name>
    <dbReference type="NCBI Taxonomy" id="4498"/>
    <lineage>
        <taxon>Eukaryota</taxon>
        <taxon>Viridiplantae</taxon>
        <taxon>Streptophyta</taxon>
        <taxon>Embryophyta</taxon>
        <taxon>Tracheophyta</taxon>
        <taxon>Spermatophyta</taxon>
        <taxon>Magnoliopsida</taxon>
        <taxon>Liliopsida</taxon>
        <taxon>Poales</taxon>
        <taxon>Poaceae</taxon>
        <taxon>BOP clade</taxon>
        <taxon>Pooideae</taxon>
        <taxon>Poodae</taxon>
        <taxon>Poeae</taxon>
        <taxon>Poeae Chloroplast Group 1 (Aveneae type)</taxon>
        <taxon>Aveninae</taxon>
        <taxon>Avena</taxon>
    </lineage>
</organism>
<evidence type="ECO:0000313" key="2">
    <source>
        <dbReference type="Proteomes" id="UP001732700"/>
    </source>
</evidence>
<accession>A0ACD6AQT8</accession>
<keyword evidence="2" id="KW-1185">Reference proteome</keyword>
<proteinExistence type="predicted"/>